<protein>
    <submittedName>
        <fullName evidence="2">Uncharacterized protein</fullName>
    </submittedName>
</protein>
<dbReference type="Pfam" id="PF18910">
    <property type="entry name" value="DUF5665"/>
    <property type="match status" value="1"/>
</dbReference>
<evidence type="ECO:0000313" key="2">
    <source>
        <dbReference type="EMBL" id="OGD65066.1"/>
    </source>
</evidence>
<organism evidence="2 3">
    <name type="scientific">Candidatus Berkelbacteria bacterium RIFCSPLOWO2_01_FULL_50_28</name>
    <dbReference type="NCBI Taxonomy" id="1797471"/>
    <lineage>
        <taxon>Bacteria</taxon>
        <taxon>Candidatus Berkelbacteria</taxon>
    </lineage>
</organism>
<feature type="transmembrane region" description="Helical" evidence="1">
    <location>
        <begin position="36"/>
        <end position="61"/>
    </location>
</feature>
<name>A0A1F5ECT4_9BACT</name>
<dbReference type="AlphaFoldDB" id="A0A1F5ECT4"/>
<gene>
    <name evidence="2" type="ORF">A3A71_03175</name>
</gene>
<comment type="caution">
    <text evidence="2">The sequence shown here is derived from an EMBL/GenBank/DDBJ whole genome shotgun (WGS) entry which is preliminary data.</text>
</comment>
<keyword evidence="1" id="KW-1133">Transmembrane helix</keyword>
<keyword evidence="1" id="KW-0812">Transmembrane</keyword>
<keyword evidence="1" id="KW-0472">Membrane</keyword>
<evidence type="ECO:0000313" key="3">
    <source>
        <dbReference type="Proteomes" id="UP000177481"/>
    </source>
</evidence>
<dbReference type="InterPro" id="IPR043723">
    <property type="entry name" value="DUF5665"/>
</dbReference>
<proteinExistence type="predicted"/>
<evidence type="ECO:0000256" key="1">
    <source>
        <dbReference type="SAM" id="Phobius"/>
    </source>
</evidence>
<sequence>MLNEMEQKEKVDRVERLITALDRAYHRPGLLVWRGFLIGLASGLGATIGAAIVLALLGFLLREFGGLPVIGNWLNSISNSLPTR</sequence>
<reference evidence="2 3" key="1">
    <citation type="journal article" date="2016" name="Nat. Commun.">
        <title>Thousands of microbial genomes shed light on interconnected biogeochemical processes in an aquifer system.</title>
        <authorList>
            <person name="Anantharaman K."/>
            <person name="Brown C.T."/>
            <person name="Hug L.A."/>
            <person name="Sharon I."/>
            <person name="Castelle C.J."/>
            <person name="Probst A.J."/>
            <person name="Thomas B.C."/>
            <person name="Singh A."/>
            <person name="Wilkins M.J."/>
            <person name="Karaoz U."/>
            <person name="Brodie E.L."/>
            <person name="Williams K.H."/>
            <person name="Hubbard S.S."/>
            <person name="Banfield J.F."/>
        </authorList>
    </citation>
    <scope>NUCLEOTIDE SEQUENCE [LARGE SCALE GENOMIC DNA]</scope>
</reference>
<dbReference type="EMBL" id="MEZX01000001">
    <property type="protein sequence ID" value="OGD65066.1"/>
    <property type="molecule type" value="Genomic_DNA"/>
</dbReference>
<dbReference type="Proteomes" id="UP000177481">
    <property type="component" value="Unassembled WGS sequence"/>
</dbReference>
<accession>A0A1F5ECT4</accession>